<protein>
    <submittedName>
        <fullName evidence="1">Uncharacterized protein</fullName>
    </submittedName>
</protein>
<name>A0A2P2IV91_RHIMU</name>
<dbReference type="AlphaFoldDB" id="A0A2P2IV91"/>
<dbReference type="EMBL" id="GGEC01004614">
    <property type="protein sequence ID" value="MBW85097.1"/>
    <property type="molecule type" value="Transcribed_RNA"/>
</dbReference>
<proteinExistence type="predicted"/>
<organism evidence="1">
    <name type="scientific">Rhizophora mucronata</name>
    <name type="common">Asiatic mangrove</name>
    <dbReference type="NCBI Taxonomy" id="61149"/>
    <lineage>
        <taxon>Eukaryota</taxon>
        <taxon>Viridiplantae</taxon>
        <taxon>Streptophyta</taxon>
        <taxon>Embryophyta</taxon>
        <taxon>Tracheophyta</taxon>
        <taxon>Spermatophyta</taxon>
        <taxon>Magnoliopsida</taxon>
        <taxon>eudicotyledons</taxon>
        <taxon>Gunneridae</taxon>
        <taxon>Pentapetalae</taxon>
        <taxon>rosids</taxon>
        <taxon>fabids</taxon>
        <taxon>Malpighiales</taxon>
        <taxon>Rhizophoraceae</taxon>
        <taxon>Rhizophora</taxon>
    </lineage>
</organism>
<sequence length="23" mass="2843">MISFSLVFGCRFFFHGFHKYQLM</sequence>
<accession>A0A2P2IV91</accession>
<reference evidence="1" key="1">
    <citation type="submission" date="2018-02" db="EMBL/GenBank/DDBJ databases">
        <title>Rhizophora mucronata_Transcriptome.</title>
        <authorList>
            <person name="Meera S.P."/>
            <person name="Sreeshan A."/>
            <person name="Augustine A."/>
        </authorList>
    </citation>
    <scope>NUCLEOTIDE SEQUENCE</scope>
    <source>
        <tissue evidence="1">Leaf</tissue>
    </source>
</reference>
<evidence type="ECO:0000313" key="1">
    <source>
        <dbReference type="EMBL" id="MBW85097.1"/>
    </source>
</evidence>